<evidence type="ECO:0000256" key="1">
    <source>
        <dbReference type="ARBA" id="ARBA00008239"/>
    </source>
</evidence>
<dbReference type="InterPro" id="IPR036890">
    <property type="entry name" value="HATPase_C_sf"/>
</dbReference>
<dbReference type="AlphaFoldDB" id="A0AA41MLJ5"/>
<dbReference type="GO" id="GO:0140662">
    <property type="term" value="F:ATP-dependent protein folding chaperone"/>
    <property type="evidence" value="ECO:0007669"/>
    <property type="project" value="InterPro"/>
</dbReference>
<keyword evidence="6" id="KW-0346">Stress response</keyword>
<evidence type="ECO:0000313" key="7">
    <source>
        <dbReference type="Proteomes" id="UP001166674"/>
    </source>
</evidence>
<dbReference type="InterPro" id="IPR001404">
    <property type="entry name" value="Hsp90_fam"/>
</dbReference>
<feature type="region of interest" description="Disordered" evidence="5">
    <location>
        <begin position="96"/>
        <end position="135"/>
    </location>
</feature>
<keyword evidence="7" id="KW-1185">Reference proteome</keyword>
<reference evidence="6" key="1">
    <citation type="submission" date="2020-03" db="EMBL/GenBank/DDBJ databases">
        <title>Studies in the Genomics of Life Span.</title>
        <authorList>
            <person name="Glass D."/>
        </authorList>
    </citation>
    <scope>NUCLEOTIDE SEQUENCE</scope>
    <source>
        <strain evidence="6">SUZIE</strain>
        <tissue evidence="6">Muscle</tissue>
    </source>
</reference>
<dbReference type="EMBL" id="JAATJV010218400">
    <property type="protein sequence ID" value="MBZ3874116.1"/>
    <property type="molecule type" value="Genomic_DNA"/>
</dbReference>
<name>A0AA41MLJ5_SCICA</name>
<organism evidence="6 7">
    <name type="scientific">Sciurus carolinensis</name>
    <name type="common">Eastern gray squirrel</name>
    <dbReference type="NCBI Taxonomy" id="30640"/>
    <lineage>
        <taxon>Eukaryota</taxon>
        <taxon>Metazoa</taxon>
        <taxon>Chordata</taxon>
        <taxon>Craniata</taxon>
        <taxon>Vertebrata</taxon>
        <taxon>Euteleostomi</taxon>
        <taxon>Mammalia</taxon>
        <taxon>Eutheria</taxon>
        <taxon>Euarchontoglires</taxon>
        <taxon>Glires</taxon>
        <taxon>Rodentia</taxon>
        <taxon>Sciuromorpha</taxon>
        <taxon>Sciuridae</taxon>
        <taxon>Sciurinae</taxon>
        <taxon>Sciurini</taxon>
        <taxon>Sciurus</taxon>
    </lineage>
</organism>
<evidence type="ECO:0000256" key="2">
    <source>
        <dbReference type="ARBA" id="ARBA00022741"/>
    </source>
</evidence>
<comment type="similarity">
    <text evidence="1">Belongs to the heat shock protein 90 family.</text>
</comment>
<dbReference type="PANTHER" id="PTHR11528">
    <property type="entry name" value="HEAT SHOCK PROTEIN 90 FAMILY MEMBER"/>
    <property type="match status" value="1"/>
</dbReference>
<feature type="compositionally biased region" description="Basic and acidic residues" evidence="5">
    <location>
        <begin position="113"/>
        <end position="135"/>
    </location>
</feature>
<protein>
    <submittedName>
        <fullName evidence="6">Heat shock protein HSP 90-beta</fullName>
    </submittedName>
</protein>
<keyword evidence="4" id="KW-0143">Chaperone</keyword>
<gene>
    <name evidence="6" type="ORF">SUZIE_126325</name>
</gene>
<dbReference type="Gene3D" id="3.30.565.10">
    <property type="entry name" value="Histidine kinase-like ATPase, C-terminal domain"/>
    <property type="match status" value="2"/>
</dbReference>
<keyword evidence="2" id="KW-0547">Nucleotide-binding</keyword>
<dbReference type="SUPFAM" id="SSF55874">
    <property type="entry name" value="ATPase domain of HSP90 chaperone/DNA topoisomerase II/histidine kinase"/>
    <property type="match status" value="1"/>
</dbReference>
<comment type="caution">
    <text evidence="6">The sequence shown here is derived from an EMBL/GenBank/DDBJ whole genome shotgun (WGS) entry which is preliminary data.</text>
</comment>
<evidence type="ECO:0000256" key="4">
    <source>
        <dbReference type="ARBA" id="ARBA00023186"/>
    </source>
</evidence>
<dbReference type="GO" id="GO:0051082">
    <property type="term" value="F:unfolded protein binding"/>
    <property type="evidence" value="ECO:0007669"/>
    <property type="project" value="InterPro"/>
</dbReference>
<dbReference type="Proteomes" id="UP001166674">
    <property type="component" value="Unassembled WGS sequence"/>
</dbReference>
<evidence type="ECO:0000256" key="3">
    <source>
        <dbReference type="ARBA" id="ARBA00022840"/>
    </source>
</evidence>
<dbReference type="Pfam" id="PF00183">
    <property type="entry name" value="HSP90"/>
    <property type="match status" value="1"/>
</dbReference>
<dbReference type="GO" id="GO:0016887">
    <property type="term" value="F:ATP hydrolysis activity"/>
    <property type="evidence" value="ECO:0007669"/>
    <property type="project" value="InterPro"/>
</dbReference>
<dbReference type="GO" id="GO:0005524">
    <property type="term" value="F:ATP binding"/>
    <property type="evidence" value="ECO:0007669"/>
    <property type="project" value="UniProtKB-KW"/>
</dbReference>
<sequence length="135" mass="15880">MSLIINNFHSNKEIFLWELVSNASNALEKILYERLTDSSRADHDKSIGWGTNFILYFKEDQAEERQVKEVVKKHLQFIGHLITLYLEKEQETEISDYEAEEVKGEKEEEDKDDEKKLKIEDVGSNKKDDIDKNKT</sequence>
<accession>A0AA41MLJ5</accession>
<keyword evidence="3" id="KW-0067">ATP-binding</keyword>
<evidence type="ECO:0000256" key="5">
    <source>
        <dbReference type="SAM" id="MobiDB-lite"/>
    </source>
</evidence>
<proteinExistence type="inferred from homology"/>
<evidence type="ECO:0000313" key="6">
    <source>
        <dbReference type="EMBL" id="MBZ3874116.1"/>
    </source>
</evidence>